<feature type="transmembrane region" description="Helical" evidence="6">
    <location>
        <begin position="121"/>
        <end position="141"/>
    </location>
</feature>
<feature type="compositionally biased region" description="Basic and acidic residues" evidence="5">
    <location>
        <begin position="481"/>
        <end position="492"/>
    </location>
</feature>
<reference evidence="8" key="2">
    <citation type="submission" date="2023-05" db="EMBL/GenBank/DDBJ databases">
        <authorList>
            <consortium name="Lawrence Berkeley National Laboratory"/>
            <person name="Steindorff A."/>
            <person name="Hensen N."/>
            <person name="Bonometti L."/>
            <person name="Westerberg I."/>
            <person name="Brannstrom I.O."/>
            <person name="Guillou S."/>
            <person name="Cros-Aarteil S."/>
            <person name="Calhoun S."/>
            <person name="Haridas S."/>
            <person name="Kuo A."/>
            <person name="Mondo S."/>
            <person name="Pangilinan J."/>
            <person name="Riley R."/>
            <person name="Labutti K."/>
            <person name="Andreopoulos B."/>
            <person name="Lipzen A."/>
            <person name="Chen C."/>
            <person name="Yanf M."/>
            <person name="Daum C."/>
            <person name="Ng V."/>
            <person name="Clum A."/>
            <person name="Ohm R."/>
            <person name="Martin F."/>
            <person name="Silar P."/>
            <person name="Natvig D."/>
            <person name="Lalanne C."/>
            <person name="Gautier V."/>
            <person name="Ament-Velasquez S.L."/>
            <person name="Kruys A."/>
            <person name="Hutchinson M.I."/>
            <person name="Powell A.J."/>
            <person name="Barry K."/>
            <person name="Miller A.N."/>
            <person name="Grigoriev I.V."/>
            <person name="Debuchy R."/>
            <person name="Gladieux P."/>
            <person name="Thoren M.H."/>
            <person name="Johannesson H."/>
        </authorList>
    </citation>
    <scope>NUCLEOTIDE SEQUENCE</scope>
    <source>
        <strain evidence="8">CBS 141.50</strain>
    </source>
</reference>
<evidence type="ECO:0000259" key="7">
    <source>
        <dbReference type="PROSITE" id="PS50261"/>
    </source>
</evidence>
<evidence type="ECO:0000256" key="6">
    <source>
        <dbReference type="SAM" id="Phobius"/>
    </source>
</evidence>
<feature type="compositionally biased region" description="Gly residues" evidence="5">
    <location>
        <begin position="493"/>
        <end position="512"/>
    </location>
</feature>
<evidence type="ECO:0000256" key="2">
    <source>
        <dbReference type="ARBA" id="ARBA00022692"/>
    </source>
</evidence>
<dbReference type="Pfam" id="PF05462">
    <property type="entry name" value="Dicty_CAR"/>
    <property type="match status" value="1"/>
</dbReference>
<evidence type="ECO:0000256" key="5">
    <source>
        <dbReference type="SAM" id="MobiDB-lite"/>
    </source>
</evidence>
<proteinExistence type="predicted"/>
<protein>
    <recommendedName>
        <fullName evidence="7">G-protein coupled receptors family 2 profile 2 domain-containing protein</fullName>
    </recommendedName>
</protein>
<feature type="region of interest" description="Disordered" evidence="5">
    <location>
        <begin position="481"/>
        <end position="553"/>
    </location>
</feature>
<keyword evidence="9" id="KW-1185">Reference proteome</keyword>
<evidence type="ECO:0000313" key="9">
    <source>
        <dbReference type="Proteomes" id="UP001302676"/>
    </source>
</evidence>
<dbReference type="AlphaFoldDB" id="A0AAN6UY75"/>
<feature type="transmembrane region" description="Helical" evidence="6">
    <location>
        <begin position="394"/>
        <end position="413"/>
    </location>
</feature>
<feature type="transmembrane region" description="Helical" evidence="6">
    <location>
        <begin position="433"/>
        <end position="455"/>
    </location>
</feature>
<keyword evidence="3 6" id="KW-1133">Transmembrane helix</keyword>
<feature type="domain" description="G-protein coupled receptors family 2 profile 2" evidence="7">
    <location>
        <begin position="9"/>
        <end position="198"/>
    </location>
</feature>
<dbReference type="PROSITE" id="PS50261">
    <property type="entry name" value="G_PROTEIN_RECEP_F2_4"/>
    <property type="match status" value="1"/>
</dbReference>
<feature type="transmembrane region" description="Helical" evidence="6">
    <location>
        <begin position="49"/>
        <end position="72"/>
    </location>
</feature>
<dbReference type="Proteomes" id="UP001302676">
    <property type="component" value="Unassembled WGS sequence"/>
</dbReference>
<dbReference type="GO" id="GO:0007166">
    <property type="term" value="P:cell surface receptor signaling pathway"/>
    <property type="evidence" value="ECO:0007669"/>
    <property type="project" value="InterPro"/>
</dbReference>
<dbReference type="GO" id="GO:0007189">
    <property type="term" value="P:adenylate cyclase-activating G protein-coupled receptor signaling pathway"/>
    <property type="evidence" value="ECO:0007669"/>
    <property type="project" value="TreeGrafter"/>
</dbReference>
<dbReference type="PANTHER" id="PTHR23112:SF22">
    <property type="entry name" value="G-PROTEIN COUPLED RECEPTOR"/>
    <property type="match status" value="1"/>
</dbReference>
<comment type="subcellular location">
    <subcellularLocation>
        <location evidence="1">Membrane</location>
        <topology evidence="1">Multi-pass membrane protein</topology>
    </subcellularLocation>
</comment>
<dbReference type="EMBL" id="MU853619">
    <property type="protein sequence ID" value="KAK4140981.1"/>
    <property type="molecule type" value="Genomic_DNA"/>
</dbReference>
<dbReference type="RefSeq" id="XP_062634352.1">
    <property type="nucleotide sequence ID" value="XM_062781746.1"/>
</dbReference>
<gene>
    <name evidence="8" type="ORF">C8A04DRAFT_31415</name>
</gene>
<feature type="transmembrane region" description="Helical" evidence="6">
    <location>
        <begin position="171"/>
        <end position="191"/>
    </location>
</feature>
<dbReference type="GeneID" id="87818359"/>
<dbReference type="SUPFAM" id="SSF81321">
    <property type="entry name" value="Family A G protein-coupled receptor-like"/>
    <property type="match status" value="1"/>
</dbReference>
<accession>A0AAN6UY75</accession>
<evidence type="ECO:0000256" key="3">
    <source>
        <dbReference type="ARBA" id="ARBA00022989"/>
    </source>
</evidence>
<evidence type="ECO:0000256" key="1">
    <source>
        <dbReference type="ARBA" id="ARBA00004141"/>
    </source>
</evidence>
<keyword evidence="4 6" id="KW-0472">Membrane</keyword>
<comment type="caution">
    <text evidence="8">The sequence shown here is derived from an EMBL/GenBank/DDBJ whole genome shotgun (WGS) entry which is preliminary data.</text>
</comment>
<reference evidence="8" key="1">
    <citation type="journal article" date="2023" name="Mol. Phylogenet. Evol.">
        <title>Genome-scale phylogeny and comparative genomics of the fungal order Sordariales.</title>
        <authorList>
            <person name="Hensen N."/>
            <person name="Bonometti L."/>
            <person name="Westerberg I."/>
            <person name="Brannstrom I.O."/>
            <person name="Guillou S."/>
            <person name="Cros-Aarteil S."/>
            <person name="Calhoun S."/>
            <person name="Haridas S."/>
            <person name="Kuo A."/>
            <person name="Mondo S."/>
            <person name="Pangilinan J."/>
            <person name="Riley R."/>
            <person name="LaButti K."/>
            <person name="Andreopoulos B."/>
            <person name="Lipzen A."/>
            <person name="Chen C."/>
            <person name="Yan M."/>
            <person name="Daum C."/>
            <person name="Ng V."/>
            <person name="Clum A."/>
            <person name="Steindorff A."/>
            <person name="Ohm R.A."/>
            <person name="Martin F."/>
            <person name="Silar P."/>
            <person name="Natvig D.O."/>
            <person name="Lalanne C."/>
            <person name="Gautier V."/>
            <person name="Ament-Velasquez S.L."/>
            <person name="Kruys A."/>
            <person name="Hutchinson M.I."/>
            <person name="Powell A.J."/>
            <person name="Barry K."/>
            <person name="Miller A.N."/>
            <person name="Grigoriev I.V."/>
            <person name="Debuchy R."/>
            <person name="Gladieux P."/>
            <person name="Hiltunen Thoren M."/>
            <person name="Johannesson H."/>
        </authorList>
    </citation>
    <scope>NUCLEOTIDE SEQUENCE</scope>
    <source>
        <strain evidence="8">CBS 141.50</strain>
    </source>
</reference>
<feature type="region of interest" description="Disordered" evidence="5">
    <location>
        <begin position="235"/>
        <end position="312"/>
    </location>
</feature>
<dbReference type="GO" id="GO:0004930">
    <property type="term" value="F:G protein-coupled receptor activity"/>
    <property type="evidence" value="ECO:0007669"/>
    <property type="project" value="TreeGrafter"/>
</dbReference>
<dbReference type="InterPro" id="IPR017981">
    <property type="entry name" value="GPCR_2-like_7TM"/>
</dbReference>
<evidence type="ECO:0000313" key="8">
    <source>
        <dbReference type="EMBL" id="KAK4140981.1"/>
    </source>
</evidence>
<dbReference type="GO" id="GO:0005886">
    <property type="term" value="C:plasma membrane"/>
    <property type="evidence" value="ECO:0007669"/>
    <property type="project" value="TreeGrafter"/>
</dbReference>
<dbReference type="Gene3D" id="1.20.1070.10">
    <property type="entry name" value="Rhodopsin 7-helix transmembrane proteins"/>
    <property type="match status" value="1"/>
</dbReference>
<evidence type="ECO:0000256" key="4">
    <source>
        <dbReference type="ARBA" id="ARBA00023136"/>
    </source>
</evidence>
<feature type="region of interest" description="Disordered" evidence="5">
    <location>
        <begin position="341"/>
        <end position="387"/>
    </location>
</feature>
<feature type="compositionally biased region" description="Polar residues" evidence="5">
    <location>
        <begin position="235"/>
        <end position="247"/>
    </location>
</feature>
<feature type="transmembrane region" description="Helical" evidence="6">
    <location>
        <begin position="20"/>
        <end position="37"/>
    </location>
</feature>
<sequence>MHGVSSSDTAHIVAIERACSALSLLGCVFVLVTFSAMEAFRQRAINRMVFYATFGNMLTNVATLMTTSYTHMPDSVGCQMQGFLIQVFMQSDAYWALAMAINVYLTFYHKYDARMLRKMELFYLLTCYGIPFIPGFVFIFVSNPSMGRPYGDAVLWCWLKSSWEVYRVATFYGPVWVAIIACMIIYIRAGAEIYRQRRKMLNFSTTGNGTVVGNDTFFPAHEFSSVMNYKTTEVTQTTEIVHSPTTRRNPDLSDDDDDEVPHPYSVTISAEHDQQAQHTSPTDDEYDTSDNATLPRGTPRIHRNNSVIDYPNNNISPGRLSIAPTVTATITASLGTPTLTAPDNITTTTTGTTLTPTLTKTSRGGKSSKGASSKTNNNPHHQTRNQHYESHNATWSYTKCALLFFSVLLITWIPSSGNRVYSIIHEGEVSPPLFYASAAVLPLQGFWNAIIYVVTSWAACRELGREVKGWVRERREELRQRRAEGGKKKAGDDGLGNGGVGDGIGPAPGGKRGSVVGMWLGRGEVKTKSESTSMEDLTGEGRAVESRGTISLV</sequence>
<dbReference type="PANTHER" id="PTHR23112">
    <property type="entry name" value="G PROTEIN-COUPLED RECEPTOR 157-RELATED"/>
    <property type="match status" value="1"/>
</dbReference>
<feature type="transmembrane region" description="Helical" evidence="6">
    <location>
        <begin position="92"/>
        <end position="109"/>
    </location>
</feature>
<organism evidence="8 9">
    <name type="scientific">Dichotomopilus funicola</name>
    <dbReference type="NCBI Taxonomy" id="1934379"/>
    <lineage>
        <taxon>Eukaryota</taxon>
        <taxon>Fungi</taxon>
        <taxon>Dikarya</taxon>
        <taxon>Ascomycota</taxon>
        <taxon>Pezizomycotina</taxon>
        <taxon>Sordariomycetes</taxon>
        <taxon>Sordariomycetidae</taxon>
        <taxon>Sordariales</taxon>
        <taxon>Chaetomiaceae</taxon>
        <taxon>Dichotomopilus</taxon>
    </lineage>
</organism>
<name>A0AAN6UY75_9PEZI</name>
<keyword evidence="2 6" id="KW-0812">Transmembrane</keyword>
<feature type="compositionally biased region" description="Low complexity" evidence="5">
    <location>
        <begin position="341"/>
        <end position="378"/>
    </location>
</feature>